<feature type="transmembrane region" description="Helical" evidence="7">
    <location>
        <begin position="40"/>
        <end position="58"/>
    </location>
</feature>
<dbReference type="EMBL" id="CDGJ01000078">
    <property type="protein sequence ID" value="CEJ08179.1"/>
    <property type="molecule type" value="Genomic_DNA"/>
</dbReference>
<evidence type="ECO:0000256" key="1">
    <source>
        <dbReference type="ARBA" id="ARBA00004141"/>
    </source>
</evidence>
<dbReference type="Gene3D" id="1.10.3470.10">
    <property type="entry name" value="ABC transporter involved in vitamin B12 uptake, BtuC"/>
    <property type="match status" value="1"/>
</dbReference>
<comment type="similarity">
    <text evidence="2 6">Belongs to the ABC-3 integral membrane protein family.</text>
</comment>
<organism evidence="8">
    <name type="scientific">Acididesulfobacillus acetoxydans</name>
    <dbReference type="NCBI Taxonomy" id="1561005"/>
    <lineage>
        <taxon>Bacteria</taxon>
        <taxon>Bacillati</taxon>
        <taxon>Bacillota</taxon>
        <taxon>Clostridia</taxon>
        <taxon>Eubacteriales</taxon>
        <taxon>Peptococcaceae</taxon>
        <taxon>Acididesulfobacillus</taxon>
    </lineage>
</organism>
<evidence type="ECO:0000256" key="2">
    <source>
        <dbReference type="ARBA" id="ARBA00008034"/>
    </source>
</evidence>
<dbReference type="AlphaFoldDB" id="A0A8S0XXY0"/>
<keyword evidence="10" id="KW-1185">Reference proteome</keyword>
<feature type="transmembrane region" description="Helical" evidence="7">
    <location>
        <begin position="12"/>
        <end position="33"/>
    </location>
</feature>
<feature type="transmembrane region" description="Helical" evidence="7">
    <location>
        <begin position="89"/>
        <end position="112"/>
    </location>
</feature>
<evidence type="ECO:0000256" key="6">
    <source>
        <dbReference type="RuleBase" id="RU003943"/>
    </source>
</evidence>
<dbReference type="InterPro" id="IPR001626">
    <property type="entry name" value="ABC_TroCD"/>
</dbReference>
<evidence type="ECO:0000313" key="9">
    <source>
        <dbReference type="EMBL" id="CEJ08179.1"/>
    </source>
</evidence>
<feature type="transmembrane region" description="Helical" evidence="7">
    <location>
        <begin position="193"/>
        <end position="211"/>
    </location>
</feature>
<dbReference type="PANTHER" id="PTHR30477:SF0">
    <property type="entry name" value="METAL TRANSPORT SYSTEM MEMBRANE PROTEIN TM_0125-RELATED"/>
    <property type="match status" value="1"/>
</dbReference>
<sequence>MFSSGLFTETFMVHAWMGGTMVAVLCALVGFFVVMRDSAFVAHTVPQAGFAGGAGAVFLNVNPLYGLSVFAVGGALLIGYLGTRERNDVATALILVAALGTGALFLGLTNKYATGAYALLFGQLVGVSSEQIVTTAILSLICLLALAFLYRPLLLASVSKEIAQSRGIPVRWVEMCFMVIVGLTAAITVPVVGALLCFSLLIGPTAVSILLTSSSEKVMALSLLFSVLTVWLSLILGYYSGWPIGFFVSIIGAILYLAARSIKLFRYKTRALFPHHAR</sequence>
<proteinExistence type="inferred from homology"/>
<feature type="transmembrane region" description="Helical" evidence="7">
    <location>
        <begin position="218"/>
        <end position="236"/>
    </location>
</feature>
<feature type="transmembrane region" description="Helical" evidence="7">
    <location>
        <begin position="242"/>
        <end position="259"/>
    </location>
</feature>
<dbReference type="PANTHER" id="PTHR30477">
    <property type="entry name" value="ABC-TRANSPORTER METAL-BINDING PROTEIN"/>
    <property type="match status" value="1"/>
</dbReference>
<protein>
    <submittedName>
        <fullName evidence="8">ABC transporter, TroCD-like</fullName>
    </submittedName>
    <submittedName>
        <fullName evidence="9">ABC-type transporter, integral membrane subunit</fullName>
    </submittedName>
</protein>
<accession>A0A8S0XXY0</accession>
<dbReference type="GO" id="GO:0055085">
    <property type="term" value="P:transmembrane transport"/>
    <property type="evidence" value="ECO:0007669"/>
    <property type="project" value="InterPro"/>
</dbReference>
<dbReference type="Pfam" id="PF00950">
    <property type="entry name" value="ABC-3"/>
    <property type="match status" value="1"/>
</dbReference>
<dbReference type="EMBL" id="LR746496">
    <property type="protein sequence ID" value="CAA7601977.1"/>
    <property type="molecule type" value="Genomic_DNA"/>
</dbReference>
<dbReference type="InterPro" id="IPR037294">
    <property type="entry name" value="ABC_BtuC-like"/>
</dbReference>
<evidence type="ECO:0000256" key="7">
    <source>
        <dbReference type="SAM" id="Phobius"/>
    </source>
</evidence>
<keyword evidence="6" id="KW-0813">Transport</keyword>
<dbReference type="GO" id="GO:0010043">
    <property type="term" value="P:response to zinc ion"/>
    <property type="evidence" value="ECO:0007669"/>
    <property type="project" value="TreeGrafter"/>
</dbReference>
<gene>
    <name evidence="8" type="ORF">DEACI_2648</name>
    <name evidence="9" type="ORF">DEACI_2654</name>
</gene>
<dbReference type="Proteomes" id="UP001071230">
    <property type="component" value="Unassembled WGS sequence"/>
</dbReference>
<feature type="transmembrane region" description="Helical" evidence="7">
    <location>
        <begin position="170"/>
        <end position="187"/>
    </location>
</feature>
<keyword evidence="5 7" id="KW-0472">Membrane</keyword>
<reference evidence="8" key="2">
    <citation type="submission" date="2020-01" db="EMBL/GenBank/DDBJ databases">
        <authorList>
            <person name="Hornung B."/>
        </authorList>
    </citation>
    <scope>NUCLEOTIDE SEQUENCE</scope>
    <source>
        <strain evidence="8">PacBioINE</strain>
    </source>
</reference>
<evidence type="ECO:0000256" key="4">
    <source>
        <dbReference type="ARBA" id="ARBA00022989"/>
    </source>
</evidence>
<dbReference type="SUPFAM" id="SSF81345">
    <property type="entry name" value="ABC transporter involved in vitamin B12 uptake, BtuC"/>
    <property type="match status" value="1"/>
</dbReference>
<evidence type="ECO:0000256" key="5">
    <source>
        <dbReference type="ARBA" id="ARBA00023136"/>
    </source>
</evidence>
<dbReference type="Proteomes" id="UP000836597">
    <property type="component" value="Chromosome"/>
</dbReference>
<dbReference type="RefSeq" id="WP_240985426.1">
    <property type="nucleotide sequence ID" value="NZ_CDGJ01000078.1"/>
</dbReference>
<dbReference type="KEGG" id="aacx:DEACI_2648"/>
<keyword evidence="4 7" id="KW-1133">Transmembrane helix</keyword>
<evidence type="ECO:0000313" key="8">
    <source>
        <dbReference type="EMBL" id="CAA7601977.1"/>
    </source>
</evidence>
<keyword evidence="3 6" id="KW-0812">Transmembrane</keyword>
<evidence type="ECO:0000313" key="10">
    <source>
        <dbReference type="Proteomes" id="UP001071230"/>
    </source>
</evidence>
<dbReference type="GO" id="GO:0043190">
    <property type="term" value="C:ATP-binding cassette (ABC) transporter complex"/>
    <property type="evidence" value="ECO:0007669"/>
    <property type="project" value="InterPro"/>
</dbReference>
<reference evidence="9" key="1">
    <citation type="submission" date="2014-11" db="EMBL/GenBank/DDBJ databases">
        <authorList>
            <person name="Hornung B.V."/>
        </authorList>
    </citation>
    <scope>NUCLEOTIDE SEQUENCE</scope>
    <source>
        <strain evidence="9">INE</strain>
    </source>
</reference>
<feature type="transmembrane region" description="Helical" evidence="7">
    <location>
        <begin position="132"/>
        <end position="150"/>
    </location>
</feature>
<comment type="subcellular location">
    <subcellularLocation>
        <location evidence="6">Cell membrane</location>
        <topology evidence="6">Multi-pass membrane protein</topology>
    </subcellularLocation>
    <subcellularLocation>
        <location evidence="1">Membrane</location>
        <topology evidence="1">Multi-pass membrane protein</topology>
    </subcellularLocation>
</comment>
<name>A0A8S0XXY0_9FIRM</name>
<evidence type="ECO:0000256" key="3">
    <source>
        <dbReference type="ARBA" id="ARBA00022692"/>
    </source>
</evidence>
<feature type="transmembrane region" description="Helical" evidence="7">
    <location>
        <begin position="64"/>
        <end position="82"/>
    </location>
</feature>